<dbReference type="InterPro" id="IPR002068">
    <property type="entry name" value="A-crystallin/Hsp20_dom"/>
</dbReference>
<evidence type="ECO:0000259" key="4">
    <source>
        <dbReference type="PROSITE" id="PS01031"/>
    </source>
</evidence>
<name>A0AB34JD97_PRYPA</name>
<keyword evidence="6" id="KW-1185">Reference proteome</keyword>
<dbReference type="SUPFAM" id="SSF49764">
    <property type="entry name" value="HSP20-like chaperones"/>
    <property type="match status" value="2"/>
</dbReference>
<accession>A0AB34JD97</accession>
<evidence type="ECO:0000256" key="3">
    <source>
        <dbReference type="RuleBase" id="RU003616"/>
    </source>
</evidence>
<comment type="similarity">
    <text evidence="2 3">Belongs to the small heat shock protein (HSP20) family.</text>
</comment>
<evidence type="ECO:0000256" key="1">
    <source>
        <dbReference type="ARBA" id="ARBA00023016"/>
    </source>
</evidence>
<dbReference type="CDD" id="cd06464">
    <property type="entry name" value="ACD_sHsps-like"/>
    <property type="match status" value="1"/>
</dbReference>
<dbReference type="Pfam" id="PF00011">
    <property type="entry name" value="HSP20"/>
    <property type="match status" value="2"/>
</dbReference>
<dbReference type="PROSITE" id="PS01031">
    <property type="entry name" value="SHSP"/>
    <property type="match status" value="1"/>
</dbReference>
<dbReference type="InterPro" id="IPR008978">
    <property type="entry name" value="HSP20-like_chaperone"/>
</dbReference>
<proteinExistence type="inferred from homology"/>
<dbReference type="InterPro" id="IPR031107">
    <property type="entry name" value="Small_HSP"/>
</dbReference>
<evidence type="ECO:0000313" key="5">
    <source>
        <dbReference type="EMBL" id="KAL1518963.1"/>
    </source>
</evidence>
<dbReference type="PANTHER" id="PTHR11527">
    <property type="entry name" value="HEAT-SHOCK PROTEIN 20 FAMILY MEMBER"/>
    <property type="match status" value="1"/>
</dbReference>
<dbReference type="CDD" id="cd00298">
    <property type="entry name" value="ACD_sHsps_p23-like"/>
    <property type="match status" value="1"/>
</dbReference>
<organism evidence="5 6">
    <name type="scientific">Prymnesium parvum</name>
    <name type="common">Toxic golden alga</name>
    <dbReference type="NCBI Taxonomy" id="97485"/>
    <lineage>
        <taxon>Eukaryota</taxon>
        <taxon>Haptista</taxon>
        <taxon>Haptophyta</taxon>
        <taxon>Prymnesiophyceae</taxon>
        <taxon>Prymnesiales</taxon>
        <taxon>Prymnesiaceae</taxon>
        <taxon>Prymnesium</taxon>
    </lineage>
</organism>
<dbReference type="Proteomes" id="UP001515480">
    <property type="component" value="Unassembled WGS sequence"/>
</dbReference>
<reference evidence="5 6" key="1">
    <citation type="journal article" date="2024" name="Science">
        <title>Giant polyketide synthase enzymes in the biosynthesis of giant marine polyether toxins.</title>
        <authorList>
            <person name="Fallon T.R."/>
            <person name="Shende V.V."/>
            <person name="Wierzbicki I.H."/>
            <person name="Pendleton A.L."/>
            <person name="Watervoot N.F."/>
            <person name="Auber R.P."/>
            <person name="Gonzalez D.J."/>
            <person name="Wisecaver J.H."/>
            <person name="Moore B.S."/>
        </authorList>
    </citation>
    <scope>NUCLEOTIDE SEQUENCE [LARGE SCALE GENOMIC DNA]</scope>
    <source>
        <strain evidence="5 6">12B1</strain>
    </source>
</reference>
<feature type="domain" description="SHSP" evidence="4">
    <location>
        <begin position="29"/>
        <end position="128"/>
    </location>
</feature>
<dbReference type="AlphaFoldDB" id="A0AB34JD97"/>
<keyword evidence="1" id="KW-0346">Stress response</keyword>
<sequence>MAFGSFPLDVLTNVSPLDMLLPIEPLYVDYPAARSSSRRFHETEHEYTLSLALPGMSPTDLKLAVEDGMLTISGATTTDTQKYTASHRVRLPHDADPALAKAAAENGILSITLPKRQKVTHEIKVGSSNDELPKAGDDDYVVTHPFPGVRPTEFKLVCEDDVLSIAVETNTTEHATRTLKRMRLPVDADVSAAAAAAEYGILTIIFPKRTAEAAPVQSPTQSAHLIAVTNGCGSSPSAS</sequence>
<dbReference type="EMBL" id="JBGBPQ010000010">
    <property type="protein sequence ID" value="KAL1518963.1"/>
    <property type="molecule type" value="Genomic_DNA"/>
</dbReference>
<dbReference type="Gene3D" id="2.60.40.790">
    <property type="match status" value="2"/>
</dbReference>
<gene>
    <name evidence="5" type="ORF">AB1Y20_003233</name>
</gene>
<comment type="caution">
    <text evidence="5">The sequence shown here is derived from an EMBL/GenBank/DDBJ whole genome shotgun (WGS) entry which is preliminary data.</text>
</comment>
<evidence type="ECO:0000256" key="2">
    <source>
        <dbReference type="PROSITE-ProRule" id="PRU00285"/>
    </source>
</evidence>
<evidence type="ECO:0000313" key="6">
    <source>
        <dbReference type="Proteomes" id="UP001515480"/>
    </source>
</evidence>
<protein>
    <recommendedName>
        <fullName evidence="4">SHSP domain-containing protein</fullName>
    </recommendedName>
</protein>